<dbReference type="GO" id="GO:0030604">
    <property type="term" value="F:1-deoxy-D-xylulose-5-phosphate reductoisomerase activity"/>
    <property type="evidence" value="ECO:0007669"/>
    <property type="project" value="UniProtKB-UniRule"/>
</dbReference>
<dbReference type="NCBIfam" id="TIGR00243">
    <property type="entry name" value="Dxr"/>
    <property type="match status" value="1"/>
</dbReference>
<evidence type="ECO:0000256" key="2">
    <source>
        <dbReference type="ARBA" id="ARBA00006825"/>
    </source>
</evidence>
<feature type="binding site" evidence="9">
    <location>
        <position position="212"/>
    </location>
    <ligand>
        <name>1-deoxy-D-xylulose 5-phosphate</name>
        <dbReference type="ChEBI" id="CHEBI:57792"/>
    </ligand>
</feature>
<dbReference type="InterPro" id="IPR003821">
    <property type="entry name" value="DXP_reductoisomerase"/>
</dbReference>
<dbReference type="Pfam" id="PF08436">
    <property type="entry name" value="DXP_redisom_C"/>
    <property type="match status" value="1"/>
</dbReference>
<feature type="binding site" evidence="9">
    <location>
        <position position="152"/>
    </location>
    <ligand>
        <name>Mn(2+)</name>
        <dbReference type="ChEBI" id="CHEBI:29035"/>
    </ligand>
</feature>
<feature type="binding site" evidence="9">
    <location>
        <position position="199"/>
    </location>
    <ligand>
        <name>1-deoxy-D-xylulose 5-phosphate</name>
        <dbReference type="ChEBI" id="CHEBI:57792"/>
    </ligand>
</feature>
<dbReference type="PIRSF" id="PIRSF006205">
    <property type="entry name" value="Dxp_reductismrs"/>
    <property type="match status" value="1"/>
</dbReference>
<dbReference type="InterPro" id="IPR026877">
    <property type="entry name" value="DXPR_C"/>
</dbReference>
<feature type="binding site" evidence="9">
    <location>
        <position position="125"/>
    </location>
    <ligand>
        <name>1-deoxy-D-xylulose 5-phosphate</name>
        <dbReference type="ChEBI" id="CHEBI:57792"/>
    </ligand>
</feature>
<dbReference type="GO" id="GO:0051484">
    <property type="term" value="P:isopentenyl diphosphate biosynthetic process, methylerythritol 4-phosphate pathway involved in terpenoid biosynthetic process"/>
    <property type="evidence" value="ECO:0007669"/>
    <property type="project" value="UniProtKB-ARBA"/>
</dbReference>
<dbReference type="EMBL" id="JACQXR010000004">
    <property type="protein sequence ID" value="MBI4725657.1"/>
    <property type="molecule type" value="Genomic_DNA"/>
</dbReference>
<feature type="binding site" evidence="9">
    <location>
        <position position="13"/>
    </location>
    <ligand>
        <name>NADPH</name>
        <dbReference type="ChEBI" id="CHEBI:57783"/>
    </ligand>
</feature>
<feature type="binding site" evidence="9">
    <location>
        <position position="152"/>
    </location>
    <ligand>
        <name>1-deoxy-D-xylulose 5-phosphate</name>
        <dbReference type="ChEBI" id="CHEBI:57792"/>
    </ligand>
</feature>
<dbReference type="SUPFAM" id="SSF69055">
    <property type="entry name" value="1-deoxy-D-xylulose-5-phosphate reductoisomerase, C-terminal domain"/>
    <property type="match status" value="1"/>
</dbReference>
<keyword evidence="9" id="KW-0460">Magnesium</keyword>
<dbReference type="PANTHER" id="PTHR30525:SF0">
    <property type="entry name" value="1-DEOXY-D-XYLULOSE 5-PHOSPHATE REDUCTOISOMERASE, CHLOROPLASTIC"/>
    <property type="match status" value="1"/>
</dbReference>
<feature type="binding site" evidence="9">
    <location>
        <position position="205"/>
    </location>
    <ligand>
        <name>NADPH</name>
        <dbReference type="ChEBI" id="CHEBI:57783"/>
    </ligand>
</feature>
<keyword evidence="3 9" id="KW-0479">Metal-binding</keyword>
<dbReference type="AlphaFoldDB" id="A0A933MH45"/>
<evidence type="ECO:0000259" key="11">
    <source>
        <dbReference type="Pfam" id="PF08436"/>
    </source>
</evidence>
<dbReference type="InterPro" id="IPR013644">
    <property type="entry name" value="DXP_reductoisomerase_C"/>
</dbReference>
<evidence type="ECO:0000313" key="13">
    <source>
        <dbReference type="EMBL" id="MBI4725657.1"/>
    </source>
</evidence>
<protein>
    <recommendedName>
        <fullName evidence="9">1-deoxy-D-xylulose 5-phosphate reductoisomerase</fullName>
        <shortName evidence="9">DXP reductoisomerase</shortName>
        <ecNumber evidence="9">1.1.1.267</ecNumber>
    </recommendedName>
    <alternativeName>
        <fullName evidence="9">1-deoxyxylulose-5-phosphate reductoisomerase</fullName>
    </alternativeName>
    <alternativeName>
        <fullName evidence="9">2-C-methyl-D-erythritol 4-phosphate synthase</fullName>
    </alternativeName>
</protein>
<gene>
    <name evidence="9" type="primary">dxr</name>
    <name evidence="13" type="ORF">HY768_00265</name>
</gene>
<feature type="domain" description="1-deoxy-D-xylulose 5-phosphate reductoisomerase C-terminal" evidence="11">
    <location>
        <begin position="146"/>
        <end position="229"/>
    </location>
</feature>
<evidence type="ECO:0000256" key="3">
    <source>
        <dbReference type="ARBA" id="ARBA00022723"/>
    </source>
</evidence>
<feature type="binding site" evidence="9">
    <location>
        <position position="126"/>
    </location>
    <ligand>
        <name>NADPH</name>
        <dbReference type="ChEBI" id="CHEBI:57783"/>
    </ligand>
</feature>
<dbReference type="InterPro" id="IPR013512">
    <property type="entry name" value="DXP_reductoisomerase_N"/>
</dbReference>
<keyword evidence="4 9" id="KW-0521">NADP</keyword>
<feature type="domain" description="DXP reductoisomerase C-terminal" evidence="12">
    <location>
        <begin position="261"/>
        <end position="377"/>
    </location>
</feature>
<comment type="similarity">
    <text evidence="2 9">Belongs to the DXR family.</text>
</comment>
<dbReference type="SUPFAM" id="SSF51735">
    <property type="entry name" value="NAD(P)-binding Rossmann-fold domains"/>
    <property type="match status" value="1"/>
</dbReference>
<feature type="binding site" evidence="9">
    <location>
        <position position="221"/>
    </location>
    <ligand>
        <name>Mn(2+)</name>
        <dbReference type="ChEBI" id="CHEBI:29035"/>
    </ligand>
</feature>
<dbReference type="InterPro" id="IPR036169">
    <property type="entry name" value="DXPR_C_sf"/>
</dbReference>
<dbReference type="FunFam" id="3.40.50.720:FF:000045">
    <property type="entry name" value="1-deoxy-D-xylulose 5-phosphate reductoisomerase"/>
    <property type="match status" value="1"/>
</dbReference>
<evidence type="ECO:0000256" key="8">
    <source>
        <dbReference type="ARBA" id="ARBA00048543"/>
    </source>
</evidence>
<name>A0A933MH45_UNCT6</name>
<comment type="catalytic activity">
    <reaction evidence="8">
        <text>2-C-methyl-D-erythritol 4-phosphate + NADP(+) = 1-deoxy-D-xylulose 5-phosphate + NADPH + H(+)</text>
        <dbReference type="Rhea" id="RHEA:13717"/>
        <dbReference type="ChEBI" id="CHEBI:15378"/>
        <dbReference type="ChEBI" id="CHEBI:57783"/>
        <dbReference type="ChEBI" id="CHEBI:57792"/>
        <dbReference type="ChEBI" id="CHEBI:58262"/>
        <dbReference type="ChEBI" id="CHEBI:58349"/>
        <dbReference type="EC" id="1.1.1.267"/>
    </reaction>
    <physiologicalReaction direction="right-to-left" evidence="8">
        <dbReference type="Rhea" id="RHEA:13719"/>
    </physiologicalReaction>
</comment>
<evidence type="ECO:0000313" key="14">
    <source>
        <dbReference type="Proteomes" id="UP000736328"/>
    </source>
</evidence>
<feature type="binding site" evidence="9">
    <location>
        <position position="15"/>
    </location>
    <ligand>
        <name>NADPH</name>
        <dbReference type="ChEBI" id="CHEBI:57783"/>
    </ligand>
</feature>
<dbReference type="PANTHER" id="PTHR30525">
    <property type="entry name" value="1-DEOXY-D-XYLULOSE 5-PHOSPHATE REDUCTOISOMERASE"/>
    <property type="match status" value="1"/>
</dbReference>
<dbReference type="Proteomes" id="UP000736328">
    <property type="component" value="Unassembled WGS sequence"/>
</dbReference>
<accession>A0A933MH45</accession>
<feature type="binding site" evidence="9">
    <location>
        <position position="150"/>
    </location>
    <ligand>
        <name>Mn(2+)</name>
        <dbReference type="ChEBI" id="CHEBI:29035"/>
    </ligand>
</feature>
<feature type="binding site" evidence="9">
    <location>
        <position position="124"/>
    </location>
    <ligand>
        <name>NADPH</name>
        <dbReference type="ChEBI" id="CHEBI:57783"/>
    </ligand>
</feature>
<dbReference type="GO" id="GO:0030145">
    <property type="term" value="F:manganese ion binding"/>
    <property type="evidence" value="ECO:0007669"/>
    <property type="project" value="TreeGrafter"/>
</dbReference>
<evidence type="ECO:0000256" key="7">
    <source>
        <dbReference type="ARBA" id="ARBA00023229"/>
    </source>
</evidence>
<evidence type="ECO:0000256" key="6">
    <source>
        <dbReference type="ARBA" id="ARBA00023211"/>
    </source>
</evidence>
<dbReference type="Pfam" id="PF02670">
    <property type="entry name" value="DXP_reductoisom"/>
    <property type="match status" value="1"/>
</dbReference>
<dbReference type="GO" id="GO:0070402">
    <property type="term" value="F:NADPH binding"/>
    <property type="evidence" value="ECO:0007669"/>
    <property type="project" value="InterPro"/>
</dbReference>
<comment type="pathway">
    <text evidence="1 9">Isoprenoid biosynthesis; isopentenyl diphosphate biosynthesis via DXP pathway; isopentenyl diphosphate from 1-deoxy-D-xylulose 5-phosphate: step 1/6.</text>
</comment>
<proteinExistence type="inferred from homology"/>
<keyword evidence="5 9" id="KW-0560">Oxidoreductase</keyword>
<evidence type="ECO:0000259" key="10">
    <source>
        <dbReference type="Pfam" id="PF02670"/>
    </source>
</evidence>
<keyword evidence="7 9" id="KW-0414">Isoprene biosynthesis</keyword>
<feature type="binding site" evidence="9">
    <location>
        <position position="14"/>
    </location>
    <ligand>
        <name>NADPH</name>
        <dbReference type="ChEBI" id="CHEBI:57783"/>
    </ligand>
</feature>
<evidence type="ECO:0000259" key="12">
    <source>
        <dbReference type="Pfam" id="PF13288"/>
    </source>
</evidence>
<reference evidence="13" key="1">
    <citation type="submission" date="2020-07" db="EMBL/GenBank/DDBJ databases">
        <title>Huge and variable diversity of episymbiotic CPR bacteria and DPANN archaea in groundwater ecosystems.</title>
        <authorList>
            <person name="He C.Y."/>
            <person name="Keren R."/>
            <person name="Whittaker M."/>
            <person name="Farag I.F."/>
            <person name="Doudna J."/>
            <person name="Cate J.H.D."/>
            <person name="Banfield J.F."/>
        </authorList>
    </citation>
    <scope>NUCLEOTIDE SEQUENCE</scope>
    <source>
        <strain evidence="13">NC_groundwater_1520_Pr4_B-0.1um_53_5</strain>
    </source>
</reference>
<comment type="caution">
    <text evidence="13">The sequence shown here is derived from an EMBL/GenBank/DDBJ whole genome shotgun (WGS) entry which is preliminary data.</text>
</comment>
<dbReference type="SUPFAM" id="SSF55347">
    <property type="entry name" value="Glyceraldehyde-3-phosphate dehydrogenase-like, C-terminal domain"/>
    <property type="match status" value="1"/>
</dbReference>
<evidence type="ECO:0000256" key="4">
    <source>
        <dbReference type="ARBA" id="ARBA00022857"/>
    </source>
</evidence>
<comment type="caution">
    <text evidence="9">Lacks conserved residue(s) required for the propagation of feature annotation.</text>
</comment>
<dbReference type="Pfam" id="PF13288">
    <property type="entry name" value="DXPR_C"/>
    <property type="match status" value="1"/>
</dbReference>
<dbReference type="NCBIfam" id="NF009114">
    <property type="entry name" value="PRK12464.1"/>
    <property type="match status" value="1"/>
</dbReference>
<dbReference type="EC" id="1.1.1.267" evidence="9"/>
<dbReference type="Gene3D" id="1.10.1740.10">
    <property type="match status" value="1"/>
</dbReference>
<dbReference type="InterPro" id="IPR036291">
    <property type="entry name" value="NAD(P)-bd_dom_sf"/>
</dbReference>
<feature type="binding site" evidence="9">
    <location>
        <position position="221"/>
    </location>
    <ligand>
        <name>1-deoxy-D-xylulose 5-phosphate</name>
        <dbReference type="ChEBI" id="CHEBI:57792"/>
    </ligand>
</feature>
<feature type="binding site" evidence="9">
    <location>
        <position position="218"/>
    </location>
    <ligand>
        <name>1-deoxy-D-xylulose 5-phosphate</name>
        <dbReference type="ChEBI" id="CHEBI:57792"/>
    </ligand>
</feature>
<evidence type="ECO:0000256" key="1">
    <source>
        <dbReference type="ARBA" id="ARBA00005094"/>
    </source>
</evidence>
<comment type="function">
    <text evidence="9">Catalyzes the NADPH-dependent rearrangement and reduction of 1-deoxy-D-xylulose-5-phosphate (DXP) to 2-C-methyl-D-erythritol 4-phosphate (MEP).</text>
</comment>
<feature type="binding site" evidence="9">
    <location>
        <position position="217"/>
    </location>
    <ligand>
        <name>1-deoxy-D-xylulose 5-phosphate</name>
        <dbReference type="ChEBI" id="CHEBI:57792"/>
    </ligand>
</feature>
<feature type="binding site" evidence="9">
    <location>
        <position position="16"/>
    </location>
    <ligand>
        <name>NADPH</name>
        <dbReference type="ChEBI" id="CHEBI:57783"/>
    </ligand>
</feature>
<feature type="binding site" evidence="9">
    <location>
        <position position="176"/>
    </location>
    <ligand>
        <name>1-deoxy-D-xylulose 5-phosphate</name>
        <dbReference type="ChEBI" id="CHEBI:57792"/>
    </ligand>
</feature>
<feature type="binding site" evidence="9">
    <location>
        <position position="151"/>
    </location>
    <ligand>
        <name>1-deoxy-D-xylulose 5-phosphate</name>
        <dbReference type="ChEBI" id="CHEBI:57792"/>
    </ligand>
</feature>
<keyword evidence="6 9" id="KW-0464">Manganese</keyword>
<comment type="cofactor">
    <cofactor evidence="9">
        <name>Mg(2+)</name>
        <dbReference type="ChEBI" id="CHEBI:18420"/>
    </cofactor>
    <cofactor evidence="9">
        <name>Mn(2+)</name>
        <dbReference type="ChEBI" id="CHEBI:29035"/>
    </cofactor>
</comment>
<sequence length="389" mass="42189">MDKKKNIIILGSTGSIGTQTIEVIAKHPQLFKIVGLAANSRFDLLARQIKQFKPQMVCIGDKAAGLAEIDGPGSKFKLVRGPEGLKILASLPGADMVVNALVGSAGLEPTLAAVKAGHDVALANKETLVAGGQLVMPAVKKNKVRLLPIDSEHVALHQCLEGRDPATVKNLILTASGGPFRNHSLKQLDRVKARHALNHPTWSMGKKVTIDSATLMNKGLEMIEAHYLFGLPPERIKIVIHPESIIHSMVEFSDGSIIAYLSTPDMRLPIQYALTHPQRLPSLVKECQLDELPKLTFHKPDRMTFKCLGLAYLAIKRGGIIPAVMNAANEAAVQAFLEGRIKFLQIPGLIAGVMNKFKATGVRQISDVTSAGQSARRLSENILKSFQRE</sequence>
<evidence type="ECO:0000256" key="9">
    <source>
        <dbReference type="HAMAP-Rule" id="MF_00183"/>
    </source>
</evidence>
<evidence type="ECO:0000256" key="5">
    <source>
        <dbReference type="ARBA" id="ARBA00023002"/>
    </source>
</evidence>
<dbReference type="HAMAP" id="MF_00183">
    <property type="entry name" value="DXP_reductoisom"/>
    <property type="match status" value="1"/>
</dbReference>
<feature type="domain" description="1-deoxy-D-xylulose 5-phosphate reductoisomerase N-terminal" evidence="10">
    <location>
        <begin position="7"/>
        <end position="132"/>
    </location>
</feature>
<dbReference type="Gene3D" id="3.40.50.720">
    <property type="entry name" value="NAD(P)-binding Rossmann-like Domain"/>
    <property type="match status" value="1"/>
</dbReference>
<organism evidence="13 14">
    <name type="scientific">candidate division TA06 bacterium</name>
    <dbReference type="NCBI Taxonomy" id="2250710"/>
    <lineage>
        <taxon>Bacteria</taxon>
        <taxon>Bacteria division TA06</taxon>
    </lineage>
</organism>